<dbReference type="InterPro" id="IPR050639">
    <property type="entry name" value="SSR_resolvase"/>
</dbReference>
<dbReference type="PANTHER" id="PTHR30461">
    <property type="entry name" value="DNA-INVERTASE FROM LAMBDOID PROPHAGE"/>
    <property type="match status" value="1"/>
</dbReference>
<dbReference type="SUPFAM" id="SSF53041">
    <property type="entry name" value="Resolvase-like"/>
    <property type="match status" value="1"/>
</dbReference>
<dbReference type="InterPro" id="IPR036162">
    <property type="entry name" value="Resolvase-like_N_sf"/>
</dbReference>
<comment type="caution">
    <text evidence="7">The sequence shown here is derived from an EMBL/GenBank/DDBJ whole genome shotgun (WGS) entry which is preliminary data.</text>
</comment>
<name>A0A848QQ25_9SPHN</name>
<dbReference type="CDD" id="cd03768">
    <property type="entry name" value="SR_ResInv"/>
    <property type="match status" value="1"/>
</dbReference>
<evidence type="ECO:0000256" key="4">
    <source>
        <dbReference type="PIRSR" id="PIRSR606118-50"/>
    </source>
</evidence>
<dbReference type="AlphaFoldDB" id="A0A848QQ25"/>
<dbReference type="Proteomes" id="UP000561181">
    <property type="component" value="Unassembled WGS sequence"/>
</dbReference>
<evidence type="ECO:0000259" key="6">
    <source>
        <dbReference type="PROSITE" id="PS51736"/>
    </source>
</evidence>
<dbReference type="SMART" id="SM00857">
    <property type="entry name" value="Resolvase"/>
    <property type="match status" value="1"/>
</dbReference>
<dbReference type="GO" id="GO:0015074">
    <property type="term" value="P:DNA integration"/>
    <property type="evidence" value="ECO:0007669"/>
    <property type="project" value="UniProtKB-KW"/>
</dbReference>
<dbReference type="PROSITE" id="PS51736">
    <property type="entry name" value="RECOMBINASES_3"/>
    <property type="match status" value="1"/>
</dbReference>
<dbReference type="InterPro" id="IPR006118">
    <property type="entry name" value="Recombinase_CS"/>
</dbReference>
<protein>
    <submittedName>
        <fullName evidence="7">Recombinase family protein</fullName>
    </submittedName>
</protein>
<dbReference type="Gene3D" id="3.40.50.1390">
    <property type="entry name" value="Resolvase, N-terminal catalytic domain"/>
    <property type="match status" value="1"/>
</dbReference>
<keyword evidence="3" id="KW-0233">DNA recombination</keyword>
<evidence type="ECO:0000256" key="3">
    <source>
        <dbReference type="ARBA" id="ARBA00023172"/>
    </source>
</evidence>
<keyword evidence="8" id="KW-1185">Reference proteome</keyword>
<evidence type="ECO:0000256" key="5">
    <source>
        <dbReference type="PROSITE-ProRule" id="PRU10137"/>
    </source>
</evidence>
<accession>A0A848QQ25</accession>
<dbReference type="GO" id="GO:0003677">
    <property type="term" value="F:DNA binding"/>
    <property type="evidence" value="ECO:0007669"/>
    <property type="project" value="UniProtKB-KW"/>
</dbReference>
<organism evidence="7 8">
    <name type="scientific">Pontixanthobacter rizhaonensis</name>
    <dbReference type="NCBI Taxonomy" id="2730337"/>
    <lineage>
        <taxon>Bacteria</taxon>
        <taxon>Pseudomonadati</taxon>
        <taxon>Pseudomonadota</taxon>
        <taxon>Alphaproteobacteria</taxon>
        <taxon>Sphingomonadales</taxon>
        <taxon>Erythrobacteraceae</taxon>
        <taxon>Pontixanthobacter</taxon>
    </lineage>
</organism>
<gene>
    <name evidence="7" type="ORF">HKD42_11835</name>
</gene>
<sequence length="218" mass="23658">MPLIGYLRVSTGKQQLSGLGLEAQRASIENYASQIGETLEQVFVETESGRKKSRPELQAALSACNRHKATLIIAKLDRLARNVAFVSSLMEAGVEFVAVDAPYANKLMLHILSAFAEHEREMISERTKAALAAARERGVVLGAHGHVLAKQNKAAAAAHASMVQPSIEAELEAGCKTLTQLADRLNVLAIPTANGGKWHPMTVKRTLKRLGLRLPQRH</sequence>
<keyword evidence="1" id="KW-0229">DNA integration</keyword>
<dbReference type="PANTHER" id="PTHR30461:SF2">
    <property type="entry name" value="SERINE RECOMBINASE PINE-RELATED"/>
    <property type="match status" value="1"/>
</dbReference>
<dbReference type="EMBL" id="JABCRE010000003">
    <property type="protein sequence ID" value="NMW32753.1"/>
    <property type="molecule type" value="Genomic_DNA"/>
</dbReference>
<keyword evidence="2" id="KW-0238">DNA-binding</keyword>
<evidence type="ECO:0000256" key="2">
    <source>
        <dbReference type="ARBA" id="ARBA00023125"/>
    </source>
</evidence>
<feature type="domain" description="Resolvase/invertase-type recombinase catalytic" evidence="6">
    <location>
        <begin position="2"/>
        <end position="138"/>
    </location>
</feature>
<dbReference type="GO" id="GO:0000150">
    <property type="term" value="F:DNA strand exchange activity"/>
    <property type="evidence" value="ECO:0007669"/>
    <property type="project" value="InterPro"/>
</dbReference>
<evidence type="ECO:0000256" key="1">
    <source>
        <dbReference type="ARBA" id="ARBA00022908"/>
    </source>
</evidence>
<reference evidence="7 8" key="1">
    <citation type="submission" date="2020-04" db="EMBL/GenBank/DDBJ databases">
        <authorList>
            <person name="Liu A."/>
        </authorList>
    </citation>
    <scope>NUCLEOTIDE SEQUENCE [LARGE SCALE GENOMIC DNA]</scope>
    <source>
        <strain evidence="7 8">RZ02</strain>
    </source>
</reference>
<dbReference type="RefSeq" id="WP_170013594.1">
    <property type="nucleotide sequence ID" value="NZ_JABCRE010000003.1"/>
</dbReference>
<evidence type="ECO:0000313" key="7">
    <source>
        <dbReference type="EMBL" id="NMW32753.1"/>
    </source>
</evidence>
<dbReference type="PROSITE" id="PS00397">
    <property type="entry name" value="RECOMBINASES_1"/>
    <property type="match status" value="1"/>
</dbReference>
<dbReference type="Pfam" id="PF00239">
    <property type="entry name" value="Resolvase"/>
    <property type="match status" value="1"/>
</dbReference>
<feature type="active site" description="O-(5'-phospho-DNA)-serine intermediate" evidence="4 5">
    <location>
        <position position="10"/>
    </location>
</feature>
<proteinExistence type="predicted"/>
<evidence type="ECO:0000313" key="8">
    <source>
        <dbReference type="Proteomes" id="UP000561181"/>
    </source>
</evidence>
<dbReference type="InterPro" id="IPR006119">
    <property type="entry name" value="Resolv_N"/>
</dbReference>